<proteinExistence type="predicted"/>
<protein>
    <submittedName>
        <fullName evidence="2">Uncharacterized protein</fullName>
    </submittedName>
</protein>
<feature type="region of interest" description="Disordered" evidence="1">
    <location>
        <begin position="1"/>
        <end position="27"/>
    </location>
</feature>
<name>A0ABV1RL48_9ALTE</name>
<organism evidence="2 3">
    <name type="scientific">Catenovulum sediminis</name>
    <dbReference type="NCBI Taxonomy" id="1740262"/>
    <lineage>
        <taxon>Bacteria</taxon>
        <taxon>Pseudomonadati</taxon>
        <taxon>Pseudomonadota</taxon>
        <taxon>Gammaproteobacteria</taxon>
        <taxon>Alteromonadales</taxon>
        <taxon>Alteromonadaceae</taxon>
        <taxon>Catenovulum</taxon>
    </lineage>
</organism>
<dbReference type="Proteomes" id="UP001467690">
    <property type="component" value="Unassembled WGS sequence"/>
</dbReference>
<sequence>MKLIKAQSKTEKTEKTEKTSTVKPKPDKEKYWPCTNCKLGELKLVSILLPSRKFIEPVLTG</sequence>
<feature type="compositionally biased region" description="Basic and acidic residues" evidence="1">
    <location>
        <begin position="8"/>
        <end position="27"/>
    </location>
</feature>
<accession>A0ABV1RL48</accession>
<evidence type="ECO:0000256" key="1">
    <source>
        <dbReference type="SAM" id="MobiDB-lite"/>
    </source>
</evidence>
<comment type="caution">
    <text evidence="2">The sequence shown here is derived from an EMBL/GenBank/DDBJ whole genome shotgun (WGS) entry which is preliminary data.</text>
</comment>
<gene>
    <name evidence="2" type="ORF">ABS311_17450</name>
</gene>
<reference evidence="2 3" key="1">
    <citation type="submission" date="2024-06" db="EMBL/GenBank/DDBJ databases">
        <authorList>
            <person name="Chen R.Y."/>
        </authorList>
    </citation>
    <scope>NUCLEOTIDE SEQUENCE [LARGE SCALE GENOMIC DNA]</scope>
    <source>
        <strain evidence="2 3">D2</strain>
    </source>
</reference>
<dbReference type="EMBL" id="JBELOE010000265">
    <property type="protein sequence ID" value="MER2493668.1"/>
    <property type="molecule type" value="Genomic_DNA"/>
</dbReference>
<evidence type="ECO:0000313" key="2">
    <source>
        <dbReference type="EMBL" id="MER2493668.1"/>
    </source>
</evidence>
<evidence type="ECO:0000313" key="3">
    <source>
        <dbReference type="Proteomes" id="UP001467690"/>
    </source>
</evidence>
<keyword evidence="3" id="KW-1185">Reference proteome</keyword>